<evidence type="ECO:0000313" key="4">
    <source>
        <dbReference type="Proteomes" id="UP000583944"/>
    </source>
</evidence>
<dbReference type="EMBL" id="JABDHM010000033">
    <property type="protein sequence ID" value="KAF5221796.1"/>
    <property type="molecule type" value="Genomic_DNA"/>
</dbReference>
<dbReference type="VEuPathDB" id="TriTrypDB:TcG_06438"/>
<comment type="caution">
    <text evidence="2">The sequence shown here is derived from an EMBL/GenBank/DDBJ whole genome shotgun (WGS) entry which is preliminary data.</text>
</comment>
<dbReference type="AlphaFoldDB" id="A0A2V2W6W2"/>
<dbReference type="VEuPathDB" id="TriTrypDB:TcCLB.414145.9"/>
<reference evidence="1" key="3">
    <citation type="submission" date="2020-04" db="EMBL/GenBank/DDBJ databases">
        <authorList>
            <person name="Diaz Viraque F."/>
        </authorList>
    </citation>
    <scope>NUCLEOTIDE SEQUENCE</scope>
    <source>
        <strain evidence="1">Berenice</strain>
    </source>
</reference>
<dbReference type="VEuPathDB" id="TriTrypDB:Tc_MARK_7188"/>
<dbReference type="Proteomes" id="UP000583944">
    <property type="component" value="Unassembled WGS sequence"/>
</dbReference>
<dbReference type="VEuPathDB" id="TriTrypDB:TcCLB.506155.110"/>
<proteinExistence type="predicted"/>
<dbReference type="EMBL" id="PRFC01000155">
    <property type="protein sequence ID" value="PWV04290.1"/>
    <property type="molecule type" value="Genomic_DNA"/>
</dbReference>
<evidence type="ECO:0000313" key="3">
    <source>
        <dbReference type="Proteomes" id="UP000246078"/>
    </source>
</evidence>
<dbReference type="VEuPathDB" id="TriTrypDB:TcCL_NonESM12629"/>
<evidence type="ECO:0000313" key="2">
    <source>
        <dbReference type="EMBL" id="PWV04290.1"/>
    </source>
</evidence>
<dbReference type="VEuPathDB" id="TriTrypDB:TcBrA4_0025840"/>
<reference evidence="1 4" key="2">
    <citation type="journal article" date="2019" name="Genome Biol. Evol.">
        <title>Nanopore Sequencing Significantly Improves Genome Assembly of the Protozoan Parasite Trypanosoma cruzi.</title>
        <authorList>
            <person name="Diaz-Viraque F."/>
            <person name="Pita S."/>
            <person name="Greif G."/>
            <person name="de Souza R.C.M."/>
            <person name="Iraola G."/>
            <person name="Robello C."/>
        </authorList>
    </citation>
    <scope>NUCLEOTIDE SEQUENCE [LARGE SCALE GENOMIC DNA]</scope>
    <source>
        <strain evidence="1 4">Berenice</strain>
    </source>
</reference>
<dbReference type="VEuPathDB" id="TriTrypDB:BCY84_11671"/>
<dbReference type="VEuPathDB" id="TriTrypDB:C4B63_40g115"/>
<dbReference type="VEuPathDB" id="TriTrypDB:C3747_155g7"/>
<evidence type="ECO:0000313" key="1">
    <source>
        <dbReference type="EMBL" id="KAF5221796.1"/>
    </source>
</evidence>
<name>A0A2V2W6W2_TRYCR</name>
<organism evidence="2 3">
    <name type="scientific">Trypanosoma cruzi</name>
    <dbReference type="NCBI Taxonomy" id="5693"/>
    <lineage>
        <taxon>Eukaryota</taxon>
        <taxon>Discoba</taxon>
        <taxon>Euglenozoa</taxon>
        <taxon>Kinetoplastea</taxon>
        <taxon>Metakinetoplastina</taxon>
        <taxon>Trypanosomatida</taxon>
        <taxon>Trypanosomatidae</taxon>
        <taxon>Trypanosoma</taxon>
        <taxon>Schizotrypanum</taxon>
    </lineage>
</organism>
<dbReference type="VEuPathDB" id="TriTrypDB:ECC02_005152"/>
<accession>A0A2V2W6W2</accession>
<dbReference type="VEuPathDB" id="TriTrypDB:TCSYLVIO_008283"/>
<sequence>MTQRREERGRYRGRTRGSAKGAGRYRWKLALLAAVCLCLVVYLLQGEDDTIASVMLANDTQDLLSALRLAREKTSVSSIHTVTDCMMRVGLTLDGMLASTDDKSTATATQKIMTHTVETYRLATAFVLEVLSPLFQEKPRDVVLQNHRTEPKFLWRWIAVTAYALTTVLPEHFLALDDTETHGEVLVMGLHVLLHASNAASSSSFSPLLPTERAALVDCIHYEKNPRWEKFCSSGFSNLHGLEVRRAAILEELIALHPEYAPLRLHYVVALSLGRHAAKTEVVLGLIERERARLHTRTHVDPLHGAFLGLCKAFVSSVEKTRRVEATEGVVEGLRQINTCAQLLRPFHEDMGNWRHYFRGQERPDVMDKRQARRLLGAMTELLQEKGIPESLPPGLRACGEGD</sequence>
<dbReference type="Proteomes" id="UP000246078">
    <property type="component" value="Unassembled WGS sequence"/>
</dbReference>
<gene>
    <name evidence="2" type="ORF">C3747_155g7</name>
    <name evidence="1" type="ORF">ECC02_005152</name>
</gene>
<protein>
    <submittedName>
        <fullName evidence="2">Uncharacterized protein</fullName>
    </submittedName>
</protein>
<reference evidence="2 3" key="1">
    <citation type="journal article" date="2018" name="Microb. Genom.">
        <title>Expanding an expanded genome: long-read sequencing of Trypanosoma cruzi.</title>
        <authorList>
            <person name="Berna L."/>
            <person name="Rodriguez M."/>
            <person name="Chiribao M.L."/>
            <person name="Parodi-Talice A."/>
            <person name="Pita S."/>
            <person name="Rijo G."/>
            <person name="Alvarez-Valin F."/>
            <person name="Robello C."/>
        </authorList>
    </citation>
    <scope>NUCLEOTIDE SEQUENCE [LARGE SCALE GENOMIC DNA]</scope>
    <source>
        <strain evidence="2 3">TCC</strain>
    </source>
</reference>
<dbReference type="VEuPathDB" id="TriTrypDB:TCDM_02197"/>